<dbReference type="Pfam" id="PF00561">
    <property type="entry name" value="Abhydrolase_1"/>
    <property type="match status" value="1"/>
</dbReference>
<organism evidence="2 3">
    <name type="scientific">Conexibacter woesei (strain DSM 14684 / CCUG 47730 / CIP 108061 / JCM 11494 / NBRC 100937 / ID131577)</name>
    <dbReference type="NCBI Taxonomy" id="469383"/>
    <lineage>
        <taxon>Bacteria</taxon>
        <taxon>Bacillati</taxon>
        <taxon>Actinomycetota</taxon>
        <taxon>Thermoleophilia</taxon>
        <taxon>Solirubrobacterales</taxon>
        <taxon>Conexibacteraceae</taxon>
        <taxon>Conexibacter</taxon>
    </lineage>
</organism>
<evidence type="ECO:0000313" key="2">
    <source>
        <dbReference type="EMBL" id="ADB50452.1"/>
    </source>
</evidence>
<proteinExistence type="predicted"/>
<dbReference type="InterPro" id="IPR050266">
    <property type="entry name" value="AB_hydrolase_sf"/>
</dbReference>
<dbReference type="Gene3D" id="3.40.50.1820">
    <property type="entry name" value="alpha/beta hydrolase"/>
    <property type="match status" value="1"/>
</dbReference>
<dbReference type="InterPro" id="IPR000073">
    <property type="entry name" value="AB_hydrolase_1"/>
</dbReference>
<evidence type="ECO:0000259" key="1">
    <source>
        <dbReference type="Pfam" id="PF00561"/>
    </source>
</evidence>
<keyword evidence="3" id="KW-1185">Reference proteome</keyword>
<protein>
    <submittedName>
        <fullName evidence="2">Hydrolase or acyltransferase (Alpha/beta hydrolase superfamily)-like protein</fullName>
    </submittedName>
</protein>
<dbReference type="SUPFAM" id="SSF53474">
    <property type="entry name" value="alpha/beta-Hydrolases"/>
    <property type="match status" value="1"/>
</dbReference>
<reference evidence="3" key="2">
    <citation type="submission" date="2010-01" db="EMBL/GenBank/DDBJ databases">
        <title>The complete genome of Conexibacter woesei DSM 14684.</title>
        <authorList>
            <consortium name="US DOE Joint Genome Institute (JGI-PGF)"/>
            <person name="Lucas S."/>
            <person name="Copeland A."/>
            <person name="Lapidus A."/>
            <person name="Glavina del Rio T."/>
            <person name="Dalin E."/>
            <person name="Tice H."/>
            <person name="Bruce D."/>
            <person name="Goodwin L."/>
            <person name="Pitluck S."/>
            <person name="Kyrpides N."/>
            <person name="Mavromatis K."/>
            <person name="Ivanova N."/>
            <person name="Mikhailova N."/>
            <person name="Chertkov O."/>
            <person name="Brettin T."/>
            <person name="Detter J.C."/>
            <person name="Han C."/>
            <person name="Larimer F."/>
            <person name="Land M."/>
            <person name="Hauser L."/>
            <person name="Markowitz V."/>
            <person name="Cheng J.-F."/>
            <person name="Hugenholtz P."/>
            <person name="Woyke T."/>
            <person name="Wu D."/>
            <person name="Pukall R."/>
            <person name="Steenblock K."/>
            <person name="Schneider S."/>
            <person name="Klenk H.-P."/>
            <person name="Eisen J.A."/>
        </authorList>
    </citation>
    <scope>NUCLEOTIDE SEQUENCE [LARGE SCALE GENOMIC DNA]</scope>
    <source>
        <strain evidence="3">DSM 14684 / CIP 108061 / JCM 11494 / NBRC 100937 / ID131577</strain>
    </source>
</reference>
<dbReference type="InterPro" id="IPR029058">
    <property type="entry name" value="AB_hydrolase_fold"/>
</dbReference>
<reference evidence="2 3" key="1">
    <citation type="journal article" date="2010" name="Stand. Genomic Sci.">
        <title>Complete genome sequence of Conexibacter woesei type strain (ID131577).</title>
        <authorList>
            <person name="Pukall R."/>
            <person name="Lapidus A."/>
            <person name="Glavina Del Rio T."/>
            <person name="Copeland A."/>
            <person name="Tice H."/>
            <person name="Cheng J.-F."/>
            <person name="Lucas S."/>
            <person name="Chen F."/>
            <person name="Nolan M."/>
            <person name="Bruce D."/>
            <person name="Goodwin L."/>
            <person name="Pitluck S."/>
            <person name="Mavromatis K."/>
            <person name="Ivanova N."/>
            <person name="Ovchinnikova G."/>
            <person name="Pati A."/>
            <person name="Chen A."/>
            <person name="Palaniappan K."/>
            <person name="Land M."/>
            <person name="Hauser L."/>
            <person name="Chang Y.-J."/>
            <person name="Jeffries C.D."/>
            <person name="Chain P."/>
            <person name="Meincke L."/>
            <person name="Sims D."/>
            <person name="Brettin T."/>
            <person name="Detter J.C."/>
            <person name="Rohde M."/>
            <person name="Goeker M."/>
            <person name="Bristow J."/>
            <person name="Eisen J.A."/>
            <person name="Markowitz V."/>
            <person name="Kyrpides N.C."/>
            <person name="Klenk H.-P."/>
            <person name="Hugenholtz P."/>
        </authorList>
    </citation>
    <scope>NUCLEOTIDE SEQUENCE [LARGE SCALE GENOMIC DNA]</scope>
    <source>
        <strain evidence="3">DSM 14684 / CIP 108061 / JCM 11494 / NBRC 100937 / ID131577</strain>
    </source>
</reference>
<dbReference type="Proteomes" id="UP000008229">
    <property type="component" value="Chromosome"/>
</dbReference>
<keyword evidence="2" id="KW-0012">Acyltransferase</keyword>
<dbReference type="GO" id="GO:0016746">
    <property type="term" value="F:acyltransferase activity"/>
    <property type="evidence" value="ECO:0007669"/>
    <property type="project" value="UniProtKB-KW"/>
</dbReference>
<dbReference type="PANTHER" id="PTHR43798">
    <property type="entry name" value="MONOACYLGLYCEROL LIPASE"/>
    <property type="match status" value="1"/>
</dbReference>
<keyword evidence="2" id="KW-0378">Hydrolase</keyword>
<dbReference type="KEGG" id="cwo:Cwoe_2026"/>
<dbReference type="STRING" id="469383.Cwoe_2026"/>
<accession>D3F480</accession>
<dbReference type="OrthoDB" id="9785847at2"/>
<dbReference type="GO" id="GO:0016787">
    <property type="term" value="F:hydrolase activity"/>
    <property type="evidence" value="ECO:0007669"/>
    <property type="project" value="UniProtKB-KW"/>
</dbReference>
<dbReference type="EMBL" id="CP001854">
    <property type="protein sequence ID" value="ADB50452.1"/>
    <property type="molecule type" value="Genomic_DNA"/>
</dbReference>
<keyword evidence="2" id="KW-0808">Transferase</keyword>
<name>D3F480_CONWI</name>
<dbReference type="HOGENOM" id="CLU_020336_50_4_11"/>
<evidence type="ECO:0000313" key="3">
    <source>
        <dbReference type="Proteomes" id="UP000008229"/>
    </source>
</evidence>
<dbReference type="PANTHER" id="PTHR43798:SF33">
    <property type="entry name" value="HYDROLASE, PUTATIVE (AFU_ORTHOLOGUE AFUA_2G14860)-RELATED"/>
    <property type="match status" value="1"/>
</dbReference>
<dbReference type="RefSeq" id="WP_012933503.1">
    <property type="nucleotide sequence ID" value="NC_013739.1"/>
</dbReference>
<dbReference type="GO" id="GO:0016020">
    <property type="term" value="C:membrane"/>
    <property type="evidence" value="ECO:0007669"/>
    <property type="project" value="TreeGrafter"/>
</dbReference>
<gene>
    <name evidence="2" type="ordered locus">Cwoe_2026</name>
</gene>
<sequence length="297" mass="32651" precursor="true">MTAVDPVTGPSRHLDAIGRTVDVGGVRLWCAEEGEGPPLLLLAGFTAGHNVYELVWPLLRAQHRVITMEPRGLGLSDCPDPADSAYGVDMWATDLASFIDEYVGEPVRIWAQGFSTYLAIRLAAVRPDLVTAMVTYTDVWAQDPAKDYASIWKVYRTIVENFGTTGAGSRMLAMLFDVPSPPWFYPWEQVNVERILHPETVAATVGHCLTEADVRADLAAVGAPVMVLQGDGDWSDDTGTEDRSLALMQAQLPHCEVCVLPDVHPGYVLIQSPRECVRAVTEFFERTERVTPEGLRV</sequence>
<feature type="domain" description="AB hydrolase-1" evidence="1">
    <location>
        <begin position="37"/>
        <end position="162"/>
    </location>
</feature>
<dbReference type="AlphaFoldDB" id="D3F480"/>
<dbReference type="eggNOG" id="COG0596">
    <property type="taxonomic scope" value="Bacteria"/>
</dbReference>